<dbReference type="SUPFAM" id="SSF55008">
    <property type="entry name" value="HMA, heavy metal-associated domain"/>
    <property type="match status" value="1"/>
</dbReference>
<accession>A0ABQ6A6E9</accession>
<dbReference type="Pfam" id="PF00403">
    <property type="entry name" value="HMA"/>
    <property type="match status" value="1"/>
</dbReference>
<feature type="domain" description="HMA" evidence="2">
    <location>
        <begin position="5"/>
        <end position="68"/>
    </location>
</feature>
<sequence>MASETSLQVTVPDMDCSSCVRAITAAVQGVDPHATVAADLQSKKVVIGGDAQAQQFIEAIREAGFSVTPS</sequence>
<dbReference type="RefSeq" id="WP_284257132.1">
    <property type="nucleotide sequence ID" value="NZ_BSOS01000024.1"/>
</dbReference>
<dbReference type="InterPro" id="IPR017969">
    <property type="entry name" value="Heavy-metal-associated_CS"/>
</dbReference>
<evidence type="ECO:0000259" key="2">
    <source>
        <dbReference type="PROSITE" id="PS50846"/>
    </source>
</evidence>
<dbReference type="InterPro" id="IPR036163">
    <property type="entry name" value="HMA_dom_sf"/>
</dbReference>
<dbReference type="InterPro" id="IPR006121">
    <property type="entry name" value="HMA_dom"/>
</dbReference>
<keyword evidence="4" id="KW-1185">Reference proteome</keyword>
<dbReference type="EMBL" id="BSOS01000024">
    <property type="protein sequence ID" value="GLR66436.1"/>
    <property type="molecule type" value="Genomic_DNA"/>
</dbReference>
<dbReference type="PROSITE" id="PS50846">
    <property type="entry name" value="HMA_2"/>
    <property type="match status" value="1"/>
</dbReference>
<protein>
    <recommendedName>
        <fullName evidence="2">HMA domain-containing protein</fullName>
    </recommendedName>
</protein>
<evidence type="ECO:0000256" key="1">
    <source>
        <dbReference type="ARBA" id="ARBA00022723"/>
    </source>
</evidence>
<name>A0ABQ6A6E9_9PROT</name>
<reference evidence="4" key="1">
    <citation type="journal article" date="2019" name="Int. J. Syst. Evol. Microbiol.">
        <title>The Global Catalogue of Microorganisms (GCM) 10K type strain sequencing project: providing services to taxonomists for standard genome sequencing and annotation.</title>
        <authorList>
            <consortium name="The Broad Institute Genomics Platform"/>
            <consortium name="The Broad Institute Genome Sequencing Center for Infectious Disease"/>
            <person name="Wu L."/>
            <person name="Ma J."/>
        </authorList>
    </citation>
    <scope>NUCLEOTIDE SEQUENCE [LARGE SCALE GENOMIC DNA]</scope>
    <source>
        <strain evidence="4">NBRC 112502</strain>
    </source>
</reference>
<organism evidence="3 4">
    <name type="scientific">Acidocella aquatica</name>
    <dbReference type="NCBI Taxonomy" id="1922313"/>
    <lineage>
        <taxon>Bacteria</taxon>
        <taxon>Pseudomonadati</taxon>
        <taxon>Pseudomonadota</taxon>
        <taxon>Alphaproteobacteria</taxon>
        <taxon>Acetobacterales</taxon>
        <taxon>Acidocellaceae</taxon>
        <taxon>Acidocella</taxon>
    </lineage>
</organism>
<dbReference type="PROSITE" id="PS01047">
    <property type="entry name" value="HMA_1"/>
    <property type="match status" value="1"/>
</dbReference>
<proteinExistence type="predicted"/>
<dbReference type="Proteomes" id="UP001156641">
    <property type="component" value="Unassembled WGS sequence"/>
</dbReference>
<keyword evidence="1" id="KW-0479">Metal-binding</keyword>
<gene>
    <name evidence="3" type="ORF">GCM10010909_11160</name>
</gene>
<evidence type="ECO:0000313" key="3">
    <source>
        <dbReference type="EMBL" id="GLR66436.1"/>
    </source>
</evidence>
<evidence type="ECO:0000313" key="4">
    <source>
        <dbReference type="Proteomes" id="UP001156641"/>
    </source>
</evidence>
<dbReference type="CDD" id="cd00371">
    <property type="entry name" value="HMA"/>
    <property type="match status" value="1"/>
</dbReference>
<dbReference type="Gene3D" id="3.30.70.100">
    <property type="match status" value="1"/>
</dbReference>
<comment type="caution">
    <text evidence="3">The sequence shown here is derived from an EMBL/GenBank/DDBJ whole genome shotgun (WGS) entry which is preliminary data.</text>
</comment>